<evidence type="ECO:0000256" key="9">
    <source>
        <dbReference type="ARBA" id="ARBA00022840"/>
    </source>
</evidence>
<feature type="binding site" evidence="14">
    <location>
        <position position="740"/>
    </location>
    <ligand>
        <name>Mg(2+)</name>
        <dbReference type="ChEBI" id="CHEBI:18420"/>
    </ligand>
</feature>
<keyword evidence="6 14" id="KW-0479">Metal-binding</keyword>
<evidence type="ECO:0000256" key="5">
    <source>
        <dbReference type="ARBA" id="ARBA00022679"/>
    </source>
</evidence>
<dbReference type="PROSITE" id="PS00742">
    <property type="entry name" value="PEP_ENZYMES_2"/>
    <property type="match status" value="1"/>
</dbReference>
<dbReference type="Gene3D" id="3.30.470.20">
    <property type="entry name" value="ATP-grasp fold, B domain"/>
    <property type="match status" value="1"/>
</dbReference>
<feature type="active site" description="Tele-phosphohistidine intermediate" evidence="12">
    <location>
        <position position="451"/>
    </location>
</feature>
<keyword evidence="15" id="KW-0175">Coiled coil</keyword>
<dbReference type="InterPro" id="IPR015813">
    <property type="entry name" value="Pyrv/PenolPyrv_kinase-like_dom"/>
</dbReference>
<feature type="domain" description="Pyruvate phosphate dikinase AMP/ATP-binding" evidence="17">
    <location>
        <begin position="59"/>
        <end position="290"/>
    </location>
</feature>
<dbReference type="InterPro" id="IPR036637">
    <property type="entry name" value="Phosphohistidine_dom_sf"/>
</dbReference>
<dbReference type="InterPro" id="IPR018274">
    <property type="entry name" value="PEP_util_AS"/>
</dbReference>
<comment type="similarity">
    <text evidence="2">Belongs to the PEP-utilizing enzyme family.</text>
</comment>
<evidence type="ECO:0000256" key="13">
    <source>
        <dbReference type="PIRSR" id="PIRSR000853-2"/>
    </source>
</evidence>
<dbReference type="InterPro" id="IPR002192">
    <property type="entry name" value="PPDK_AMP/ATP-bd"/>
</dbReference>
<evidence type="ECO:0000256" key="2">
    <source>
        <dbReference type="ARBA" id="ARBA00007837"/>
    </source>
</evidence>
<feature type="binding site" evidence="14">
    <location>
        <position position="764"/>
    </location>
    <ligand>
        <name>Mg(2+)</name>
        <dbReference type="ChEBI" id="CHEBI:18420"/>
    </ligand>
</feature>
<dbReference type="GO" id="GO:0050242">
    <property type="term" value="F:pyruvate, phosphate dikinase activity"/>
    <property type="evidence" value="ECO:0007669"/>
    <property type="project" value="UniProtKB-EC"/>
</dbReference>
<dbReference type="NCBIfam" id="NF004531">
    <property type="entry name" value="PRK05878.1"/>
    <property type="match status" value="1"/>
</dbReference>
<evidence type="ECO:0000256" key="7">
    <source>
        <dbReference type="ARBA" id="ARBA00022741"/>
    </source>
</evidence>
<dbReference type="InterPro" id="IPR008279">
    <property type="entry name" value="PEP-util_enz_mobile_dom"/>
</dbReference>
<keyword evidence="5 19" id="KW-0808">Transferase</keyword>
<feature type="coiled-coil region" evidence="15">
    <location>
        <begin position="627"/>
        <end position="654"/>
    </location>
</feature>
<keyword evidence="19" id="KW-0670">Pyruvate</keyword>
<evidence type="ECO:0000256" key="8">
    <source>
        <dbReference type="ARBA" id="ARBA00022777"/>
    </source>
</evidence>
<feature type="binding site" evidence="13">
    <location>
        <position position="557"/>
    </location>
    <ligand>
        <name>substrate</name>
    </ligand>
</feature>
<dbReference type="InterPro" id="IPR000121">
    <property type="entry name" value="PEP_util_C"/>
</dbReference>
<dbReference type="Proteomes" id="UP000500890">
    <property type="component" value="Chromosome"/>
</dbReference>
<feature type="binding site" evidence="13">
    <location>
        <position position="763"/>
    </location>
    <ligand>
        <name>substrate</name>
    </ligand>
</feature>
<comment type="cofactor">
    <cofactor evidence="1 14">
        <name>Mg(2+)</name>
        <dbReference type="ChEBI" id="CHEBI:18420"/>
    </cofactor>
</comment>
<protein>
    <recommendedName>
        <fullName evidence="4">Pyruvate, phosphate dikinase</fullName>
        <ecNumber evidence="3">2.7.9.1</ecNumber>
    </recommendedName>
    <alternativeName>
        <fullName evidence="11">Pyruvate, orthophosphate dikinase</fullName>
    </alternativeName>
</protein>
<proteinExistence type="inferred from homology"/>
<evidence type="ECO:0000256" key="11">
    <source>
        <dbReference type="ARBA" id="ARBA00032883"/>
    </source>
</evidence>
<accession>A0A6G8ALL7</accession>
<dbReference type="KEGG" id="vah:G7081_01565"/>
<dbReference type="Gene3D" id="1.20.80.30">
    <property type="match status" value="1"/>
</dbReference>
<dbReference type="PANTHER" id="PTHR22931:SF9">
    <property type="entry name" value="PYRUVATE, PHOSPHATE DIKINASE 1, CHLOROPLASTIC"/>
    <property type="match status" value="1"/>
</dbReference>
<feature type="domain" description="PEP-utilising enzyme C-terminal" evidence="18">
    <location>
        <begin position="513"/>
        <end position="864"/>
    </location>
</feature>
<reference evidence="19 20" key="1">
    <citation type="submission" date="2020-03" db="EMBL/GenBank/DDBJ databases">
        <title>Vagococcus sp. nov., isolated from beetles.</title>
        <authorList>
            <person name="Hyun D.-W."/>
            <person name="Bae J.-W."/>
        </authorList>
    </citation>
    <scope>NUCLEOTIDE SEQUENCE [LARGE SCALE GENOMIC DNA]</scope>
    <source>
        <strain evidence="19 20">HDW17A</strain>
    </source>
</reference>
<evidence type="ECO:0000259" key="16">
    <source>
        <dbReference type="Pfam" id="PF00391"/>
    </source>
</evidence>
<evidence type="ECO:0000259" key="18">
    <source>
        <dbReference type="Pfam" id="PF02896"/>
    </source>
</evidence>
<evidence type="ECO:0000256" key="6">
    <source>
        <dbReference type="ARBA" id="ARBA00022723"/>
    </source>
</evidence>
<dbReference type="AlphaFoldDB" id="A0A6G8ALL7"/>
<evidence type="ECO:0000256" key="4">
    <source>
        <dbReference type="ARBA" id="ARBA00020138"/>
    </source>
</evidence>
<dbReference type="SUPFAM" id="SSF56059">
    <property type="entry name" value="Glutathione synthetase ATP-binding domain-like"/>
    <property type="match status" value="1"/>
</dbReference>
<keyword evidence="9" id="KW-0067">ATP-binding</keyword>
<keyword evidence="20" id="KW-1185">Reference proteome</keyword>
<keyword evidence="10 14" id="KW-0460">Magnesium</keyword>
<feature type="domain" description="PEP-utilising enzyme mobile" evidence="16">
    <location>
        <begin position="418"/>
        <end position="499"/>
    </location>
</feature>
<feature type="binding site" evidence="13">
    <location>
        <position position="764"/>
    </location>
    <ligand>
        <name>substrate</name>
    </ligand>
</feature>
<evidence type="ECO:0000313" key="19">
    <source>
        <dbReference type="EMBL" id="QIL45870.1"/>
    </source>
</evidence>
<keyword evidence="7" id="KW-0547">Nucleotide-binding</keyword>
<dbReference type="RefSeq" id="WP_166006794.1">
    <property type="nucleotide sequence ID" value="NZ_CP049886.1"/>
</dbReference>
<dbReference type="Pfam" id="PF00391">
    <property type="entry name" value="PEP-utilizers"/>
    <property type="match status" value="1"/>
</dbReference>
<dbReference type="InterPro" id="IPR010121">
    <property type="entry name" value="Pyruvate_phosphate_dikinase"/>
</dbReference>
<dbReference type="Gene3D" id="3.20.20.60">
    <property type="entry name" value="Phosphoenolpyruvate-binding domains"/>
    <property type="match status" value="1"/>
</dbReference>
<dbReference type="PROSITE" id="PS00370">
    <property type="entry name" value="PEP_ENZYMES_PHOS_SITE"/>
    <property type="match status" value="1"/>
</dbReference>
<dbReference type="PIRSF" id="PIRSF000853">
    <property type="entry name" value="PPDK"/>
    <property type="match status" value="1"/>
</dbReference>
<feature type="binding site" evidence="13">
    <location>
        <position position="761"/>
    </location>
    <ligand>
        <name>substrate</name>
    </ligand>
</feature>
<dbReference type="SUPFAM" id="SSF52009">
    <property type="entry name" value="Phosphohistidine domain"/>
    <property type="match status" value="1"/>
</dbReference>
<evidence type="ECO:0000256" key="12">
    <source>
        <dbReference type="PIRSR" id="PIRSR000853-1"/>
    </source>
</evidence>
<evidence type="ECO:0000256" key="10">
    <source>
        <dbReference type="ARBA" id="ARBA00022842"/>
    </source>
</evidence>
<evidence type="ECO:0000256" key="1">
    <source>
        <dbReference type="ARBA" id="ARBA00001946"/>
    </source>
</evidence>
<sequence length="873" mass="96399">MTKHVYDFLEGNGEMRDELGGKGANLAEMTKLGLPVPPGFTITTGTCMAYLNDNRLPERLKEEVDAAIKTLESKLNKTFGSQDNCLLVSVRSGSKFSMPGMMDTILNLGLNDQSVVGFAKLTGDEHFAYDCYRRLLQMFGDVVYSIPKQRFELKIKAMEESAGVLVDQFSIEQLKELIVEFKAVYQKEGKEFPQSAREQLDVAIEAVFRSWNNPRAFTYRNLQNIDHDLGTAVNIQAMVFGNSGENSGTGVVFSRNPSTGESGFFGEYLINAQGEDVVAGIRTPEKISTLEDAMPEVYQELSGLITTLENHYHDMQDIEFTIEHNKLYMLQTRNGKRTDKAAIRIAVEMVEEGLLTKEEALLKIQPSMIETLLHAVFSEAGLKDGEAFSKGLGASPGASIGRVCFDAVKAAELHQSGEPVVLMRNETSPEDIEGMIISEAIVTNHGGMTSHAAVVARGMGICCVTGCEQLAIDEEARTVTVNDVMIEEGTMISVDGTSGVIYLGELEKVLAEEDHNIKTLLTWADEVANLQVYGNAETARDLAVAMDFNAQGIGLARTEHMFFGKERIKEMRKVILAEQDDEKREALNKLLAYQKADFEEMYAISQDKPMVIRLLDPPLHEFLPTNINEIEEIAKELKMNASRLNKQIKGLHETNPMLGHRGCRLGITFPEIYEMQAQAIIESAITLRQKGIAIVPHIMIPLVSEQGEAAMIRPKLIAVIEEKLAAANIQFEYQIGTMIELPRACLTADKVAESVDFFSFGTNDLTQMTYGFSRDDAGKFLGHYLTDGIMAHDPFTQVDEDGVGVLMDMAVKKGRQTKPDLRIGVCGEVGGSPESISFFEKIGLDYVSCSPYRVPVARLAVAQSALNKTHIAQ</sequence>
<evidence type="ECO:0000256" key="3">
    <source>
        <dbReference type="ARBA" id="ARBA00011994"/>
    </source>
</evidence>
<dbReference type="Gene3D" id="1.10.189.10">
    <property type="entry name" value="Pyruvate Phosphate Dikinase, domain 2"/>
    <property type="match status" value="1"/>
</dbReference>
<dbReference type="EMBL" id="CP049886">
    <property type="protein sequence ID" value="QIL45870.1"/>
    <property type="molecule type" value="Genomic_DNA"/>
</dbReference>
<organism evidence="19 20">
    <name type="scientific">Vagococcus coleopterorum</name>
    <dbReference type="NCBI Taxonomy" id="2714946"/>
    <lineage>
        <taxon>Bacteria</taxon>
        <taxon>Bacillati</taxon>
        <taxon>Bacillota</taxon>
        <taxon>Bacilli</taxon>
        <taxon>Lactobacillales</taxon>
        <taxon>Enterococcaceae</taxon>
        <taxon>Vagococcus</taxon>
    </lineage>
</organism>
<dbReference type="GO" id="GO:0046872">
    <property type="term" value="F:metal ion binding"/>
    <property type="evidence" value="ECO:0007669"/>
    <property type="project" value="UniProtKB-KW"/>
</dbReference>
<evidence type="ECO:0000313" key="20">
    <source>
        <dbReference type="Proteomes" id="UP000500890"/>
    </source>
</evidence>
<feature type="binding site" evidence="13">
    <location>
        <position position="740"/>
    </location>
    <ligand>
        <name>substrate</name>
    </ligand>
</feature>
<dbReference type="InterPro" id="IPR023151">
    <property type="entry name" value="PEP_util_CS"/>
</dbReference>
<evidence type="ECO:0000256" key="15">
    <source>
        <dbReference type="SAM" id="Coils"/>
    </source>
</evidence>
<dbReference type="NCBIfam" id="TIGR01828">
    <property type="entry name" value="pyru_phos_dikin"/>
    <property type="match status" value="1"/>
</dbReference>
<feature type="active site" description="Proton donor" evidence="12">
    <location>
        <position position="826"/>
    </location>
</feature>
<feature type="binding site" evidence="13">
    <location>
        <position position="762"/>
    </location>
    <ligand>
        <name>substrate</name>
    </ligand>
</feature>
<dbReference type="Pfam" id="PF01326">
    <property type="entry name" value="PPDK_N"/>
    <property type="match status" value="2"/>
</dbReference>
<feature type="domain" description="Pyruvate phosphate dikinase AMP/ATP-binding" evidence="17">
    <location>
        <begin position="299"/>
        <end position="352"/>
    </location>
</feature>
<dbReference type="InterPro" id="IPR040442">
    <property type="entry name" value="Pyrv_kinase-like_dom_sf"/>
</dbReference>
<keyword evidence="8 19" id="KW-0418">Kinase</keyword>
<evidence type="ECO:0000256" key="14">
    <source>
        <dbReference type="PIRSR" id="PIRSR000853-3"/>
    </source>
</evidence>
<dbReference type="EC" id="2.7.9.1" evidence="3"/>
<dbReference type="GO" id="GO:0016301">
    <property type="term" value="F:kinase activity"/>
    <property type="evidence" value="ECO:0007669"/>
    <property type="project" value="UniProtKB-KW"/>
</dbReference>
<dbReference type="SUPFAM" id="SSF51621">
    <property type="entry name" value="Phosphoenolpyruvate/pyruvate domain"/>
    <property type="match status" value="1"/>
</dbReference>
<gene>
    <name evidence="19" type="primary">ppdK</name>
    <name evidence="19" type="ORF">G7081_01565</name>
</gene>
<feature type="binding site" evidence="13">
    <location>
        <position position="613"/>
    </location>
    <ligand>
        <name>substrate</name>
    </ligand>
</feature>
<name>A0A6G8ALL7_9ENTE</name>
<dbReference type="Gene3D" id="3.50.30.10">
    <property type="entry name" value="Phosphohistidine domain"/>
    <property type="match status" value="1"/>
</dbReference>
<dbReference type="Gene3D" id="3.30.1490.20">
    <property type="entry name" value="ATP-grasp fold, A domain"/>
    <property type="match status" value="1"/>
</dbReference>
<evidence type="ECO:0000259" key="17">
    <source>
        <dbReference type="Pfam" id="PF01326"/>
    </source>
</evidence>
<dbReference type="PANTHER" id="PTHR22931">
    <property type="entry name" value="PHOSPHOENOLPYRUVATE DIKINASE-RELATED"/>
    <property type="match status" value="1"/>
</dbReference>
<dbReference type="Pfam" id="PF02896">
    <property type="entry name" value="PEP-utilizers_C"/>
    <property type="match status" value="1"/>
</dbReference>
<dbReference type="InterPro" id="IPR013815">
    <property type="entry name" value="ATP_grasp_subdomain_1"/>
</dbReference>
<dbReference type="GO" id="GO:0005524">
    <property type="term" value="F:ATP binding"/>
    <property type="evidence" value="ECO:0007669"/>
    <property type="project" value="UniProtKB-KW"/>
</dbReference>